<feature type="region of interest" description="Disordered" evidence="1">
    <location>
        <begin position="1"/>
        <end position="118"/>
    </location>
</feature>
<dbReference type="Proteomes" id="UP000729402">
    <property type="component" value="Unassembled WGS sequence"/>
</dbReference>
<proteinExistence type="predicted"/>
<dbReference type="AlphaFoldDB" id="A0A8J5WMU8"/>
<comment type="caution">
    <text evidence="2">The sequence shown here is derived from an EMBL/GenBank/DDBJ whole genome shotgun (WGS) entry which is preliminary data.</text>
</comment>
<keyword evidence="3" id="KW-1185">Reference proteome</keyword>
<protein>
    <submittedName>
        <fullName evidence="2">Uncharacterized protein</fullName>
    </submittedName>
</protein>
<reference evidence="2" key="1">
    <citation type="journal article" date="2021" name="bioRxiv">
        <title>Whole Genome Assembly and Annotation of Northern Wild Rice, Zizania palustris L., Supports a Whole Genome Duplication in the Zizania Genus.</title>
        <authorList>
            <person name="Haas M."/>
            <person name="Kono T."/>
            <person name="Macchietto M."/>
            <person name="Millas R."/>
            <person name="McGilp L."/>
            <person name="Shao M."/>
            <person name="Duquette J."/>
            <person name="Hirsch C.N."/>
            <person name="Kimball J."/>
        </authorList>
    </citation>
    <scope>NUCLEOTIDE SEQUENCE</scope>
    <source>
        <tissue evidence="2">Fresh leaf tissue</tissue>
    </source>
</reference>
<feature type="compositionally biased region" description="Low complexity" evidence="1">
    <location>
        <begin position="61"/>
        <end position="81"/>
    </location>
</feature>
<evidence type="ECO:0000313" key="3">
    <source>
        <dbReference type="Proteomes" id="UP000729402"/>
    </source>
</evidence>
<reference evidence="2" key="2">
    <citation type="submission" date="2021-02" db="EMBL/GenBank/DDBJ databases">
        <authorList>
            <person name="Kimball J.A."/>
            <person name="Haas M.W."/>
            <person name="Macchietto M."/>
            <person name="Kono T."/>
            <person name="Duquette J."/>
            <person name="Shao M."/>
        </authorList>
    </citation>
    <scope>NUCLEOTIDE SEQUENCE</scope>
    <source>
        <tissue evidence="2">Fresh leaf tissue</tissue>
    </source>
</reference>
<dbReference type="EMBL" id="JAAALK010000080">
    <property type="protein sequence ID" value="KAG8093800.1"/>
    <property type="molecule type" value="Genomic_DNA"/>
</dbReference>
<organism evidence="2 3">
    <name type="scientific">Zizania palustris</name>
    <name type="common">Northern wild rice</name>
    <dbReference type="NCBI Taxonomy" id="103762"/>
    <lineage>
        <taxon>Eukaryota</taxon>
        <taxon>Viridiplantae</taxon>
        <taxon>Streptophyta</taxon>
        <taxon>Embryophyta</taxon>
        <taxon>Tracheophyta</taxon>
        <taxon>Spermatophyta</taxon>
        <taxon>Magnoliopsida</taxon>
        <taxon>Liliopsida</taxon>
        <taxon>Poales</taxon>
        <taxon>Poaceae</taxon>
        <taxon>BOP clade</taxon>
        <taxon>Oryzoideae</taxon>
        <taxon>Oryzeae</taxon>
        <taxon>Zizaniinae</taxon>
        <taxon>Zizania</taxon>
    </lineage>
</organism>
<name>A0A8J5WMU8_ZIZPA</name>
<gene>
    <name evidence="2" type="ORF">GUJ93_ZPchr0012g19575</name>
</gene>
<sequence>MRWERERAFKNKPTFTPPSLLKGVARGCKAKGGRDPKESKETKGRDSDLPGEQQASKQSHTSSTRRTASAQPQQQQAQQAAEIVVGFGGGEGHEEEHLATSWNNKNQDELGKEFLLGG</sequence>
<evidence type="ECO:0000313" key="2">
    <source>
        <dbReference type="EMBL" id="KAG8093800.1"/>
    </source>
</evidence>
<evidence type="ECO:0000256" key="1">
    <source>
        <dbReference type="SAM" id="MobiDB-lite"/>
    </source>
</evidence>
<feature type="compositionally biased region" description="Basic and acidic residues" evidence="1">
    <location>
        <begin position="32"/>
        <end position="48"/>
    </location>
</feature>
<accession>A0A8J5WMU8</accession>